<proteinExistence type="predicted"/>
<keyword evidence="2" id="KW-1185">Reference proteome</keyword>
<sequence>MAIAAGGRVSAAAGEAEARGFFAKFVAAQNAHDVTGVKAMLWNSPDMLWYGRGVETRGPDAVADRFKEYYQGTWHLEPDMSQFRATVISSDVMQILVPIVFTRGLPGQPSQDNKFLISQTLVHDANGWHVASIMPIANTQLK</sequence>
<accession>A0ACD3V6E3</accession>
<evidence type="ECO:0000313" key="2">
    <source>
        <dbReference type="Proteomes" id="UP000692816"/>
    </source>
</evidence>
<dbReference type="Proteomes" id="UP000692816">
    <property type="component" value="Chromosome"/>
</dbReference>
<organism evidence="1 2">
    <name type="scientific">Bradyrhizobium quebecense</name>
    <dbReference type="NCBI Taxonomy" id="2748629"/>
    <lineage>
        <taxon>Bacteria</taxon>
        <taxon>Pseudomonadati</taxon>
        <taxon>Pseudomonadota</taxon>
        <taxon>Alphaproteobacteria</taxon>
        <taxon>Hyphomicrobiales</taxon>
        <taxon>Nitrobacteraceae</taxon>
        <taxon>Bradyrhizobium</taxon>
    </lineage>
</organism>
<gene>
    <name evidence="1" type="ORF">J4P68_0033105</name>
</gene>
<dbReference type="EMBL" id="CP088282">
    <property type="protein sequence ID" value="UGY01902.1"/>
    <property type="molecule type" value="Genomic_DNA"/>
</dbReference>
<evidence type="ECO:0000313" key="1">
    <source>
        <dbReference type="EMBL" id="UGY01902.1"/>
    </source>
</evidence>
<name>A0ACD3V6E3_9BRAD</name>
<reference evidence="1 2" key="1">
    <citation type="journal article" date="2021" name="Int. J. Syst. Evol. Microbiol.">
        <title>Bradyrhizobium septentrionale sp. nov. (sv. septentrionale) and Bradyrhizobium quebecense sp. nov. (sv. septentrionale) associated with legumes native to Canada possess rearranged symbiosis genes and numerous insertion sequences.</title>
        <authorList>
            <person name="Bromfield E.S.P."/>
            <person name="Cloutier S."/>
        </authorList>
    </citation>
    <scope>NUCLEOTIDE SEQUENCE [LARGE SCALE GENOMIC DNA]</scope>
    <source>
        <strain evidence="1 2">12S5</strain>
    </source>
</reference>
<protein>
    <submittedName>
        <fullName evidence="1">Nuclear transport factor 2 family protein</fullName>
    </submittedName>
</protein>